<evidence type="ECO:0000259" key="7">
    <source>
        <dbReference type="Pfam" id="PF02518"/>
    </source>
</evidence>
<dbReference type="Proteomes" id="UP001595844">
    <property type="component" value="Unassembled WGS sequence"/>
</dbReference>
<feature type="compositionally biased region" description="Basic and acidic residues" evidence="6">
    <location>
        <begin position="368"/>
        <end position="377"/>
    </location>
</feature>
<dbReference type="EC" id="2.7.13.3" evidence="2"/>
<feature type="domain" description="Histidine kinase/HSP90-like ATPase" evidence="7">
    <location>
        <begin position="250"/>
        <end position="358"/>
    </location>
</feature>
<dbReference type="PANTHER" id="PTHR45436">
    <property type="entry name" value="SENSOR HISTIDINE KINASE YKOH"/>
    <property type="match status" value="1"/>
</dbReference>
<gene>
    <name evidence="8" type="ORF">ACFO5K_02050</name>
</gene>
<evidence type="ECO:0000313" key="8">
    <source>
        <dbReference type="EMBL" id="MFC4372870.1"/>
    </source>
</evidence>
<feature type="compositionally biased region" description="Basic and acidic residues" evidence="6">
    <location>
        <begin position="445"/>
        <end position="456"/>
    </location>
</feature>
<comment type="caution">
    <text evidence="8">The sequence shown here is derived from an EMBL/GenBank/DDBJ whole genome shotgun (WGS) entry which is preliminary data.</text>
</comment>
<protein>
    <recommendedName>
        <fullName evidence="2">histidine kinase</fullName>
        <ecNumber evidence="2">2.7.13.3</ecNumber>
    </recommendedName>
</protein>
<sequence>MTSTLAAFLFAIATLVLLGAVAVALTALRNERQVRARLAATERELYAHEEAMTRLIESTMPRITEAVRHDAEPVVSAEVPALLQDSPFADKLARIAATYAEDLTHARHEVRAAAEQAGAEHTAAAVEATATATRAEVAADARAATSNAVRAFGTTVVSLGADVGQVVSNALRENRNDEVYATLIRIDHTVQQMIRQAQSYVIVSGGLPGRRWPQQTVGDVVGGAVGRVRDYLRVRTGHCDQVVISRAVEPLVHTVATLLDNALRYSPPASFVDVAFQQGHHGVTLIIDDAGVRMSQEQMEEARQVLSGERVIDINALGASPKVGFPGVAALSRRYGFAAYVDSPNIYGGTRAMVFIPADLLVTDSDARRDTEPRHAATPEVSPTPPEPEIVAAVVGDDAATTTGGLPKRRRRPVAPSAEHTDTTDAPGRPELVTAWHSGSRHGRAAAERSTEGQDN</sequence>
<keyword evidence="3" id="KW-0597">Phosphoprotein</keyword>
<comment type="catalytic activity">
    <reaction evidence="1">
        <text>ATP + protein L-histidine = ADP + protein N-phospho-L-histidine.</text>
        <dbReference type="EC" id="2.7.13.3"/>
    </reaction>
</comment>
<dbReference type="InterPro" id="IPR036890">
    <property type="entry name" value="HATPase_C_sf"/>
</dbReference>
<dbReference type="Gene3D" id="3.30.565.10">
    <property type="entry name" value="Histidine kinase-like ATPase, C-terminal domain"/>
    <property type="match status" value="1"/>
</dbReference>
<dbReference type="EMBL" id="JBHSDL010000002">
    <property type="protein sequence ID" value="MFC4372870.1"/>
    <property type="molecule type" value="Genomic_DNA"/>
</dbReference>
<dbReference type="SUPFAM" id="SSF55874">
    <property type="entry name" value="ATPase domain of HSP90 chaperone/DNA topoisomerase II/histidine kinase"/>
    <property type="match status" value="1"/>
</dbReference>
<keyword evidence="8" id="KW-0067">ATP-binding</keyword>
<dbReference type="PANTHER" id="PTHR45436:SF5">
    <property type="entry name" value="SENSOR HISTIDINE KINASE TRCS"/>
    <property type="match status" value="1"/>
</dbReference>
<keyword evidence="8" id="KW-0547">Nucleotide-binding</keyword>
<dbReference type="InterPro" id="IPR003594">
    <property type="entry name" value="HATPase_dom"/>
</dbReference>
<evidence type="ECO:0000256" key="1">
    <source>
        <dbReference type="ARBA" id="ARBA00000085"/>
    </source>
</evidence>
<dbReference type="InterPro" id="IPR050428">
    <property type="entry name" value="TCS_sensor_his_kinase"/>
</dbReference>
<accession>A0ABV8VAI2</accession>
<keyword evidence="4" id="KW-0808">Transferase</keyword>
<evidence type="ECO:0000256" key="2">
    <source>
        <dbReference type="ARBA" id="ARBA00012438"/>
    </source>
</evidence>
<dbReference type="RefSeq" id="WP_378555389.1">
    <property type="nucleotide sequence ID" value="NZ_JBHSDL010000002.1"/>
</dbReference>
<keyword evidence="9" id="KW-1185">Reference proteome</keyword>
<evidence type="ECO:0000256" key="3">
    <source>
        <dbReference type="ARBA" id="ARBA00022553"/>
    </source>
</evidence>
<feature type="region of interest" description="Disordered" evidence="6">
    <location>
        <begin position="368"/>
        <end position="456"/>
    </location>
</feature>
<reference evidence="9" key="1">
    <citation type="journal article" date="2019" name="Int. J. Syst. Evol. Microbiol.">
        <title>The Global Catalogue of Microorganisms (GCM) 10K type strain sequencing project: providing services to taxonomists for standard genome sequencing and annotation.</title>
        <authorList>
            <consortium name="The Broad Institute Genomics Platform"/>
            <consortium name="The Broad Institute Genome Sequencing Center for Infectious Disease"/>
            <person name="Wu L."/>
            <person name="Ma J."/>
        </authorList>
    </citation>
    <scope>NUCLEOTIDE SEQUENCE [LARGE SCALE GENOMIC DNA]</scope>
    <source>
        <strain evidence="9">IBRC-M 10490</strain>
    </source>
</reference>
<evidence type="ECO:0000256" key="4">
    <source>
        <dbReference type="ARBA" id="ARBA00022679"/>
    </source>
</evidence>
<evidence type="ECO:0000313" key="9">
    <source>
        <dbReference type="Proteomes" id="UP001595844"/>
    </source>
</evidence>
<name>A0ABV8VAI2_9NOCA</name>
<organism evidence="8 9">
    <name type="scientific">Nocardia halotolerans</name>
    <dbReference type="NCBI Taxonomy" id="1755878"/>
    <lineage>
        <taxon>Bacteria</taxon>
        <taxon>Bacillati</taxon>
        <taxon>Actinomycetota</taxon>
        <taxon>Actinomycetes</taxon>
        <taxon>Mycobacteriales</taxon>
        <taxon>Nocardiaceae</taxon>
        <taxon>Nocardia</taxon>
    </lineage>
</organism>
<feature type="compositionally biased region" description="Low complexity" evidence="6">
    <location>
        <begin position="389"/>
        <end position="405"/>
    </location>
</feature>
<evidence type="ECO:0000256" key="6">
    <source>
        <dbReference type="SAM" id="MobiDB-lite"/>
    </source>
</evidence>
<dbReference type="GO" id="GO:0005524">
    <property type="term" value="F:ATP binding"/>
    <property type="evidence" value="ECO:0007669"/>
    <property type="project" value="UniProtKB-KW"/>
</dbReference>
<keyword evidence="5" id="KW-0418">Kinase</keyword>
<proteinExistence type="predicted"/>
<dbReference type="Pfam" id="PF02518">
    <property type="entry name" value="HATPase_c"/>
    <property type="match status" value="1"/>
</dbReference>
<evidence type="ECO:0000256" key="5">
    <source>
        <dbReference type="ARBA" id="ARBA00022777"/>
    </source>
</evidence>